<dbReference type="Gene3D" id="3.40.50.10140">
    <property type="entry name" value="Toll/interleukin-1 receptor homology (TIR) domain"/>
    <property type="match status" value="1"/>
</dbReference>
<evidence type="ECO:0000259" key="2">
    <source>
        <dbReference type="PROSITE" id="PS50104"/>
    </source>
</evidence>
<dbReference type="InterPro" id="IPR035897">
    <property type="entry name" value="Toll_tir_struct_dom_sf"/>
</dbReference>
<gene>
    <name evidence="3" type="ORF">PIB30_051818</name>
</gene>
<dbReference type="PANTHER" id="PTHR32009:SF106">
    <property type="entry name" value="TIR DOMAIN-CONTAINING PROTEIN"/>
    <property type="match status" value="1"/>
</dbReference>
<comment type="caution">
    <text evidence="3">The sequence shown here is derived from an EMBL/GenBank/DDBJ whole genome shotgun (WGS) entry which is preliminary data.</text>
</comment>
<keyword evidence="4" id="KW-1185">Reference proteome</keyword>
<dbReference type="Pfam" id="PF01582">
    <property type="entry name" value="TIR"/>
    <property type="match status" value="1"/>
</dbReference>
<proteinExistence type="predicted"/>
<accession>A0ABU6WHV3</accession>
<dbReference type="PROSITE" id="PS50104">
    <property type="entry name" value="TIR"/>
    <property type="match status" value="1"/>
</dbReference>
<dbReference type="Proteomes" id="UP001341840">
    <property type="component" value="Unassembled WGS sequence"/>
</dbReference>
<dbReference type="PANTHER" id="PTHR32009">
    <property type="entry name" value="TMV RESISTANCE PROTEIN N-LIKE"/>
    <property type="match status" value="1"/>
</dbReference>
<keyword evidence="1" id="KW-0520">NAD</keyword>
<evidence type="ECO:0000313" key="4">
    <source>
        <dbReference type="Proteomes" id="UP001341840"/>
    </source>
</evidence>
<protein>
    <recommendedName>
        <fullName evidence="2">TIR domain-containing protein</fullName>
    </recommendedName>
</protein>
<evidence type="ECO:0000313" key="3">
    <source>
        <dbReference type="EMBL" id="MED6184889.1"/>
    </source>
</evidence>
<evidence type="ECO:0000256" key="1">
    <source>
        <dbReference type="ARBA" id="ARBA00023027"/>
    </source>
</evidence>
<feature type="domain" description="TIR" evidence="2">
    <location>
        <begin position="3"/>
        <end position="135"/>
    </location>
</feature>
<dbReference type="InterPro" id="IPR000157">
    <property type="entry name" value="TIR_dom"/>
</dbReference>
<sequence>MANHNEVFLSFRGGTRYQFTDHLYGALRRNGIDTFRDNDRLNTGDKLDSVLMEAIENCKMAIAVLCEDYASSTWCLDELVKIIECHEKHGTQVLPIIYRVKPSDVWEHKGSYHTALAKHETRQKSETVNAWRLALSKVEKLTWLHCTEDAPILFETRMTKCLVASPLPFLNVPSTEAAMVAAPPTVAVTSIAAVGNGISPNGFSDAGLHGAAVSEKK</sequence>
<dbReference type="SMART" id="SM00255">
    <property type="entry name" value="TIR"/>
    <property type="match status" value="1"/>
</dbReference>
<dbReference type="SUPFAM" id="SSF52200">
    <property type="entry name" value="Toll/Interleukin receptor TIR domain"/>
    <property type="match status" value="1"/>
</dbReference>
<name>A0ABU6WHV3_9FABA</name>
<organism evidence="3 4">
    <name type="scientific">Stylosanthes scabra</name>
    <dbReference type="NCBI Taxonomy" id="79078"/>
    <lineage>
        <taxon>Eukaryota</taxon>
        <taxon>Viridiplantae</taxon>
        <taxon>Streptophyta</taxon>
        <taxon>Embryophyta</taxon>
        <taxon>Tracheophyta</taxon>
        <taxon>Spermatophyta</taxon>
        <taxon>Magnoliopsida</taxon>
        <taxon>eudicotyledons</taxon>
        <taxon>Gunneridae</taxon>
        <taxon>Pentapetalae</taxon>
        <taxon>rosids</taxon>
        <taxon>fabids</taxon>
        <taxon>Fabales</taxon>
        <taxon>Fabaceae</taxon>
        <taxon>Papilionoideae</taxon>
        <taxon>50 kb inversion clade</taxon>
        <taxon>dalbergioids sensu lato</taxon>
        <taxon>Dalbergieae</taxon>
        <taxon>Pterocarpus clade</taxon>
        <taxon>Stylosanthes</taxon>
    </lineage>
</organism>
<dbReference type="EMBL" id="JASCZI010181613">
    <property type="protein sequence ID" value="MED6184889.1"/>
    <property type="molecule type" value="Genomic_DNA"/>
</dbReference>
<reference evidence="3 4" key="1">
    <citation type="journal article" date="2023" name="Plants (Basel)">
        <title>Bridging the Gap: Combining Genomics and Transcriptomics Approaches to Understand Stylosanthes scabra, an Orphan Legume from the Brazilian Caatinga.</title>
        <authorList>
            <person name="Ferreira-Neto J.R.C."/>
            <person name="da Silva M.D."/>
            <person name="Binneck E."/>
            <person name="de Melo N.F."/>
            <person name="da Silva R.H."/>
            <person name="de Melo A.L.T.M."/>
            <person name="Pandolfi V."/>
            <person name="Bustamante F.O."/>
            <person name="Brasileiro-Vidal A.C."/>
            <person name="Benko-Iseppon A.M."/>
        </authorList>
    </citation>
    <scope>NUCLEOTIDE SEQUENCE [LARGE SCALE GENOMIC DNA]</scope>
    <source>
        <tissue evidence="3">Leaves</tissue>
    </source>
</reference>